<dbReference type="InterPro" id="IPR021773">
    <property type="entry name" value="TPC11"/>
</dbReference>
<comment type="caution">
    <text evidence="4">The sequence shown here is derived from an EMBL/GenBank/DDBJ whole genome shotgun (WGS) entry which is preliminary data.</text>
</comment>
<dbReference type="Pfam" id="PF11817">
    <property type="entry name" value="Foie-gras_1"/>
    <property type="match status" value="1"/>
</dbReference>
<feature type="region of interest" description="Disordered" evidence="1">
    <location>
        <begin position="1015"/>
        <end position="1042"/>
    </location>
</feature>
<dbReference type="PANTHER" id="PTHR14374">
    <property type="entry name" value="FOIE GRAS"/>
    <property type="match status" value="1"/>
</dbReference>
<feature type="transmembrane region" description="Helical" evidence="2">
    <location>
        <begin position="12"/>
        <end position="32"/>
    </location>
</feature>
<feature type="compositionally biased region" description="Pro residues" evidence="1">
    <location>
        <begin position="554"/>
        <end position="563"/>
    </location>
</feature>
<reference evidence="4 5" key="1">
    <citation type="journal article" date="2012" name="Genome Biol.">
        <title>The genome of the polar eukaryotic microalga coccomyxa subellipsoidea reveals traits of cold adaptation.</title>
        <authorList>
            <person name="Blanc G."/>
            <person name="Agarkova I."/>
            <person name="Grimwood J."/>
            <person name="Kuo A."/>
            <person name="Brueggeman A."/>
            <person name="Dunigan D."/>
            <person name="Gurnon J."/>
            <person name="Ladunga I."/>
            <person name="Lindquist E."/>
            <person name="Lucas S."/>
            <person name="Pangilinan J."/>
            <person name="Proschold T."/>
            <person name="Salamov A."/>
            <person name="Schmutz J."/>
            <person name="Weeks D."/>
            <person name="Yamada T."/>
            <person name="Claverie J.M."/>
            <person name="Grigoriev I."/>
            <person name="Van Etten J."/>
            <person name="Lomsadze A."/>
            <person name="Borodovsky M."/>
        </authorList>
    </citation>
    <scope>NUCLEOTIDE SEQUENCE [LARGE SCALE GENOMIC DNA]</scope>
    <source>
        <strain evidence="4 5">C-169</strain>
    </source>
</reference>
<dbReference type="AlphaFoldDB" id="I0YJS8"/>
<evidence type="ECO:0000256" key="2">
    <source>
        <dbReference type="SAM" id="Phobius"/>
    </source>
</evidence>
<protein>
    <recommendedName>
        <fullName evidence="3">Trafficking protein particle complex subunit 11 domain-containing protein</fullName>
    </recommendedName>
</protein>
<keyword evidence="2" id="KW-0812">Transmembrane</keyword>
<feature type="region of interest" description="Disordered" evidence="1">
    <location>
        <begin position="644"/>
        <end position="680"/>
    </location>
</feature>
<proteinExistence type="predicted"/>
<keyword evidence="2" id="KW-1133">Transmembrane helix</keyword>
<feature type="compositionally biased region" description="Low complexity" evidence="1">
    <location>
        <begin position="656"/>
        <end position="669"/>
    </location>
</feature>
<name>I0YJS8_COCSC</name>
<keyword evidence="5" id="KW-1185">Reference proteome</keyword>
<accession>I0YJS8</accession>
<organism evidence="4 5">
    <name type="scientific">Coccomyxa subellipsoidea (strain C-169)</name>
    <name type="common">Green microalga</name>
    <dbReference type="NCBI Taxonomy" id="574566"/>
    <lineage>
        <taxon>Eukaryota</taxon>
        <taxon>Viridiplantae</taxon>
        <taxon>Chlorophyta</taxon>
        <taxon>core chlorophytes</taxon>
        <taxon>Trebouxiophyceae</taxon>
        <taxon>Trebouxiophyceae incertae sedis</taxon>
        <taxon>Coccomyxaceae</taxon>
        <taxon>Coccomyxa</taxon>
        <taxon>Coccomyxa subellipsoidea</taxon>
    </lineage>
</organism>
<evidence type="ECO:0000259" key="3">
    <source>
        <dbReference type="Pfam" id="PF11817"/>
    </source>
</evidence>
<gene>
    <name evidence="4" type="ORF">COCSUDRAFT_68140</name>
</gene>
<dbReference type="EMBL" id="AGSI01000022">
    <property type="protein sequence ID" value="EIE18647.1"/>
    <property type="molecule type" value="Genomic_DNA"/>
</dbReference>
<dbReference type="OrthoDB" id="514838at2759"/>
<evidence type="ECO:0000313" key="4">
    <source>
        <dbReference type="EMBL" id="EIE18647.1"/>
    </source>
</evidence>
<dbReference type="GeneID" id="17036576"/>
<feature type="domain" description="Trafficking protein particle complex subunit 11" evidence="3">
    <location>
        <begin position="273"/>
        <end position="528"/>
    </location>
</feature>
<dbReference type="STRING" id="574566.I0YJS8"/>
<dbReference type="RefSeq" id="XP_005643191.1">
    <property type="nucleotide sequence ID" value="XM_005643134.1"/>
</dbReference>
<dbReference type="eggNOG" id="KOG4386">
    <property type="taxonomic scope" value="Eukaryota"/>
</dbReference>
<dbReference type="PANTHER" id="PTHR14374:SF0">
    <property type="entry name" value="TRAFFICKING PROTEIN PARTICLE COMPLEX SUBUNIT 11"/>
    <property type="match status" value="1"/>
</dbReference>
<evidence type="ECO:0000313" key="5">
    <source>
        <dbReference type="Proteomes" id="UP000007264"/>
    </source>
</evidence>
<sequence>MDYYPAEVATPPLALVALLGCPGLHGIVGEFLRAAHKPPINSLGIGDPAMAGRIFEEKKASMTAHSGPLNILKADWFAKHRQQRPAVAAVFFEREAVTGDPAQWARVLAGLEAVRQATRPRGARVVLVIVHPPSGPPIDLPEDRLAGLTRQAGLDRRWVVNMGTGEGEVGLRRLGRSLYEAAGAFYADDARRRLAVHAERRNPSPAISARTAFKACTLFILLLCFLYPSPLGSGCAAALAEFRADWATAVRTYQAAYAELLRVDQAGPLPLQRWAELAAVAELVHLKVVTLLLHQQCVAEALAQFRAHIGAFRQPPLPPPPAAAAAHAAWLVRQYTVMAQLLSQRVDAGLLPPQREAQPAHFFLGAAHAAVERRRAAQRARELRPTGAAAAAPAVVPGAYVGQFLAADGLRRLSEEEFLHFLEVSKLGAGAELASAALEKLKAAHELVMASGGNRQTRLAYHLGALMAREQLVAQDPAAARRLLLSVAGIYRREGWEVPLGAALLELRECAARLKLHEEHVRYSLELSALRRSLDLPQREAIARTAVATLCSAEPPPPSPPVSPIAKPGSTEVAKEKSVTGAALEIRVRPVSYGMLSVLALSCGFQTLAAPDDVSDESSSDRRPSACFGVAIWSNVPVDLPASSVTSREAEASGYPARPAPAEGAPPDAGRAKGNESGEQNQAVLIRPGQWTRVWAAWVPAAGSLARVTEVIVNFGAHAALVWSLGNFPPGTVPIGQAADDARPPFANGAVLAGSYELDVPSSHAAPVLEVGALEVAAAGEEASADITVSVKGALFRAILSLSAAYPDAAGTAPELFLTPSSISAGEAEPMSNALTVSLDDCTSGQLQRRVQIRLPRSGRVVLSVRLNYQTAAEGGEACQVSLQAGIAVIDPFQLRLACSAPARSCALILADPEAEEQEGAPVPNVLPIGQPCIAQASLASLMPCDIMLCDVSVEAPANEDQESPGVSVVGFVSTATAEDPVLFRKGDVHTVVAQILSQRAGRSVRSGHLKVTWQRSRPPDVRTVRSSELPPGHPDPETTVAGVPPAVVTRVPLPAQDWGAPALEAAAEWPQAATAGAAFELRINLHNRTHHLVELGVRLGDTSGFVLEGTRVGSISMLPYQEGTLRYQLIATAAGSLPLPEVHLTAARWAAALQPLAGRRVFAHPPAPSDPLPAAGGIAAAANLAAGFAQLST</sequence>
<evidence type="ECO:0000256" key="1">
    <source>
        <dbReference type="SAM" id="MobiDB-lite"/>
    </source>
</evidence>
<feature type="region of interest" description="Disordered" evidence="1">
    <location>
        <begin position="552"/>
        <end position="571"/>
    </location>
</feature>
<keyword evidence="2" id="KW-0472">Membrane</keyword>
<dbReference type="KEGG" id="csl:COCSUDRAFT_68140"/>
<dbReference type="Proteomes" id="UP000007264">
    <property type="component" value="Unassembled WGS sequence"/>
</dbReference>